<protein>
    <recommendedName>
        <fullName evidence="3">Phage protein</fullName>
    </recommendedName>
</protein>
<evidence type="ECO:0000313" key="2">
    <source>
        <dbReference type="Proteomes" id="UP000219897"/>
    </source>
</evidence>
<accession>A0ABD6SD43</accession>
<evidence type="ECO:0008006" key="3">
    <source>
        <dbReference type="Google" id="ProtNLM"/>
    </source>
</evidence>
<comment type="caution">
    <text evidence="1">The sequence shown here is derived from an EMBL/GenBank/DDBJ whole genome shotgun (WGS) entry which is preliminary data.</text>
</comment>
<proteinExistence type="predicted"/>
<dbReference type="RefSeq" id="WP_046940767.1">
    <property type="nucleotide sequence ID" value="NZ_NTYF01000023.1"/>
</dbReference>
<dbReference type="Proteomes" id="UP000219897">
    <property type="component" value="Unassembled WGS sequence"/>
</dbReference>
<name>A0ABD6SD43_BACTU</name>
<sequence length="150" mass="16919">MTNAVQTEQTVQMIQERITTITREFKWGTEYAKVGYVRRESMQFNEGVPRKAIQAEDLILSIRVKHAVVEEAFNNGDMEVEEFHRYLRGSVQPVQQAITLLREIKESYLDAVEAAEATKGIISLLAKHGIVKQKNQPANTTTATNANTPT</sequence>
<gene>
    <name evidence="1" type="ORF">CN495_08815</name>
</gene>
<evidence type="ECO:0000313" key="1">
    <source>
        <dbReference type="EMBL" id="PER55842.1"/>
    </source>
</evidence>
<dbReference type="EMBL" id="NTYF01000023">
    <property type="protein sequence ID" value="PER55842.1"/>
    <property type="molecule type" value="Genomic_DNA"/>
</dbReference>
<organism evidence="1 2">
    <name type="scientific">Bacillus thuringiensis</name>
    <dbReference type="NCBI Taxonomy" id="1428"/>
    <lineage>
        <taxon>Bacteria</taxon>
        <taxon>Bacillati</taxon>
        <taxon>Bacillota</taxon>
        <taxon>Bacilli</taxon>
        <taxon>Bacillales</taxon>
        <taxon>Bacillaceae</taxon>
        <taxon>Bacillus</taxon>
        <taxon>Bacillus cereus group</taxon>
    </lineage>
</organism>
<dbReference type="AlphaFoldDB" id="A0ABD6SD43"/>
<reference evidence="1 2" key="1">
    <citation type="submission" date="2017-09" db="EMBL/GenBank/DDBJ databases">
        <title>Large-scale bioinformatics analysis of Bacillus genomes uncovers conserved roles of natural products in bacterial physiology.</title>
        <authorList>
            <consortium name="Agbiome Team Llc"/>
            <person name="Bleich R.M."/>
            <person name="Kirk G.J."/>
            <person name="Santa Maria K.C."/>
            <person name="Allen S.E."/>
            <person name="Farag S."/>
            <person name="Shank E.A."/>
            <person name="Bowers A."/>
        </authorList>
    </citation>
    <scope>NUCLEOTIDE SEQUENCE [LARGE SCALE GENOMIC DNA]</scope>
    <source>
        <strain evidence="1 2">AFS005140</strain>
    </source>
</reference>